<dbReference type="EMBL" id="CP025544">
    <property type="protein sequence ID" value="AXK61050.1"/>
    <property type="molecule type" value="Genomic_DNA"/>
</dbReference>
<organism evidence="1 2">
    <name type="scientific">Candidatus Chromulinivorax destructor</name>
    <dbReference type="NCBI Taxonomy" id="2066483"/>
    <lineage>
        <taxon>Bacteria</taxon>
        <taxon>Candidatus Babelota</taxon>
        <taxon>Candidatus Babeliae</taxon>
        <taxon>Candidatus Babeliales</taxon>
        <taxon>Candidatus Chromulinivoraceae</taxon>
        <taxon>Candidatus Chromulinivorax</taxon>
    </lineage>
</organism>
<evidence type="ECO:0000313" key="2">
    <source>
        <dbReference type="Proteomes" id="UP000254834"/>
    </source>
</evidence>
<dbReference type="KEGG" id="cdes:C0J27_04945"/>
<dbReference type="Proteomes" id="UP000254834">
    <property type="component" value="Chromosome"/>
</dbReference>
<evidence type="ECO:0000313" key="1">
    <source>
        <dbReference type="EMBL" id="AXK61050.1"/>
    </source>
</evidence>
<keyword evidence="2" id="KW-1185">Reference proteome</keyword>
<sequence>MSLLFFGMYTSLQLCCENILRPQLDCCQGVFQPEVDVTSNECCGVSYSTVALTLTSYTCLQNLACYEPCTCSVPVSCIGCCCLTIGDQLPTEQAVYKPLPDFYEDNPIYKNKVRAWTGRLNAQLHTIEEDPEEHF</sequence>
<reference evidence="1 2" key="1">
    <citation type="submission" date="2017-12" db="EMBL/GenBank/DDBJ databases">
        <title>Chromulinavorax destructans is a abundant pathogen of dominant heterotrophic picoflagllates.</title>
        <authorList>
            <person name="Deeg C.M."/>
            <person name="Zimmer M."/>
            <person name="Suttle C.A."/>
        </authorList>
    </citation>
    <scope>NUCLEOTIDE SEQUENCE [LARGE SCALE GENOMIC DNA]</scope>
    <source>
        <strain evidence="1 2">SeV1</strain>
    </source>
</reference>
<proteinExistence type="predicted"/>
<dbReference type="AlphaFoldDB" id="A0A345ZCN3"/>
<protein>
    <submittedName>
        <fullName evidence="1">Uncharacterized protein</fullName>
    </submittedName>
</protein>
<name>A0A345ZCN3_9BACT</name>
<accession>A0A345ZCN3</accession>
<gene>
    <name evidence="1" type="ORF">C0J27_04945</name>
</gene>